<organism evidence="10 11">
    <name type="scientific">Monosiga brevicollis</name>
    <name type="common">Choanoflagellate</name>
    <dbReference type="NCBI Taxonomy" id="81824"/>
    <lineage>
        <taxon>Eukaryota</taxon>
        <taxon>Choanoflagellata</taxon>
        <taxon>Craspedida</taxon>
        <taxon>Salpingoecidae</taxon>
        <taxon>Monosiga</taxon>
    </lineage>
</organism>
<evidence type="ECO:0000256" key="6">
    <source>
        <dbReference type="ARBA" id="ARBA00022824"/>
    </source>
</evidence>
<dbReference type="GO" id="GO:0016255">
    <property type="term" value="P:attachment of GPI anchor to protein"/>
    <property type="evidence" value="ECO:0000318"/>
    <property type="project" value="GO_Central"/>
</dbReference>
<keyword evidence="7 9" id="KW-1133">Transmembrane helix</keyword>
<keyword evidence="5 9" id="KW-0812">Transmembrane</keyword>
<dbReference type="eggNOG" id="KOG2552">
    <property type="taxonomic scope" value="Eukaryota"/>
</dbReference>
<protein>
    <recommendedName>
        <fullName evidence="12">GPI transamidase subunit PIG-U</fullName>
    </recommendedName>
</protein>
<keyword evidence="6" id="KW-0256">Endoplasmic reticulum</keyword>
<feature type="transmembrane region" description="Helical" evidence="9">
    <location>
        <begin position="190"/>
        <end position="218"/>
    </location>
</feature>
<evidence type="ECO:0000256" key="9">
    <source>
        <dbReference type="SAM" id="Phobius"/>
    </source>
</evidence>
<evidence type="ECO:0000313" key="10">
    <source>
        <dbReference type="EMBL" id="EDQ89374.1"/>
    </source>
</evidence>
<reference evidence="10 11" key="1">
    <citation type="journal article" date="2008" name="Nature">
        <title>The genome of the choanoflagellate Monosiga brevicollis and the origin of metazoans.</title>
        <authorList>
            <consortium name="JGI Sequencing"/>
            <person name="King N."/>
            <person name="Westbrook M.J."/>
            <person name="Young S.L."/>
            <person name="Kuo A."/>
            <person name="Abedin M."/>
            <person name="Chapman J."/>
            <person name="Fairclough S."/>
            <person name="Hellsten U."/>
            <person name="Isogai Y."/>
            <person name="Letunic I."/>
            <person name="Marr M."/>
            <person name="Pincus D."/>
            <person name="Putnam N."/>
            <person name="Rokas A."/>
            <person name="Wright K.J."/>
            <person name="Zuzow R."/>
            <person name="Dirks W."/>
            <person name="Good M."/>
            <person name="Goodstein D."/>
            <person name="Lemons D."/>
            <person name="Li W."/>
            <person name="Lyons J.B."/>
            <person name="Morris A."/>
            <person name="Nichols S."/>
            <person name="Richter D.J."/>
            <person name="Salamov A."/>
            <person name="Bork P."/>
            <person name="Lim W.A."/>
            <person name="Manning G."/>
            <person name="Miller W.T."/>
            <person name="McGinnis W."/>
            <person name="Shapiro H."/>
            <person name="Tjian R."/>
            <person name="Grigoriev I.V."/>
            <person name="Rokhsar D."/>
        </authorList>
    </citation>
    <scope>NUCLEOTIDE SEQUENCE [LARGE SCALE GENOMIC DNA]</scope>
    <source>
        <strain evidence="11">MX1 / ATCC 50154</strain>
    </source>
</reference>
<dbReference type="Proteomes" id="UP000001357">
    <property type="component" value="Unassembled WGS sequence"/>
</dbReference>
<dbReference type="RefSeq" id="XP_001745950.1">
    <property type="nucleotide sequence ID" value="XM_001745898.1"/>
</dbReference>
<dbReference type="PANTHER" id="PTHR13121:SF0">
    <property type="entry name" value="PHOSPHATIDYLINOSITOL GLYCAN ANCHOR BIOSYNTHESIS CLASS U PROTEIN"/>
    <property type="match status" value="1"/>
</dbReference>
<dbReference type="InParanoid" id="A9UZI1"/>
<dbReference type="GO" id="GO:0006506">
    <property type="term" value="P:GPI anchor biosynthetic process"/>
    <property type="evidence" value="ECO:0007669"/>
    <property type="project" value="UniProtKB-UniPathway"/>
</dbReference>
<feature type="transmembrane region" description="Helical" evidence="9">
    <location>
        <begin position="299"/>
        <end position="316"/>
    </location>
</feature>
<comment type="subcellular location">
    <subcellularLocation>
        <location evidence="1">Endoplasmic reticulum membrane</location>
        <topology evidence="1">Multi-pass membrane protein</topology>
    </subcellularLocation>
</comment>
<keyword evidence="11" id="KW-1185">Reference proteome</keyword>
<name>A9UZI1_MONBE</name>
<evidence type="ECO:0000256" key="2">
    <source>
        <dbReference type="ARBA" id="ARBA00004687"/>
    </source>
</evidence>
<dbReference type="KEGG" id="mbr:MONBRDRAFT_25468"/>
<dbReference type="PANTHER" id="PTHR13121">
    <property type="entry name" value="GPI TRANSAMIDASE COMPONENT PIG-U"/>
    <property type="match status" value="1"/>
</dbReference>
<evidence type="ECO:0008006" key="12">
    <source>
        <dbReference type="Google" id="ProtNLM"/>
    </source>
</evidence>
<evidence type="ECO:0000256" key="1">
    <source>
        <dbReference type="ARBA" id="ARBA00004477"/>
    </source>
</evidence>
<evidence type="ECO:0000256" key="4">
    <source>
        <dbReference type="ARBA" id="ARBA00022502"/>
    </source>
</evidence>
<accession>A9UZI1</accession>
<dbReference type="EMBL" id="CH991551">
    <property type="protein sequence ID" value="EDQ89374.1"/>
    <property type="molecule type" value="Genomic_DNA"/>
</dbReference>
<dbReference type="Pfam" id="PF06728">
    <property type="entry name" value="PIG-U"/>
    <property type="match status" value="1"/>
</dbReference>
<evidence type="ECO:0000256" key="8">
    <source>
        <dbReference type="ARBA" id="ARBA00023136"/>
    </source>
</evidence>
<dbReference type="UniPathway" id="UPA00196"/>
<comment type="pathway">
    <text evidence="2">Glycolipid biosynthesis; glycosylphosphatidylinositol-anchor biosynthesis.</text>
</comment>
<gene>
    <name evidence="10" type="ORF">MONBRDRAFT_25468</name>
</gene>
<dbReference type="OMA" id="MAYQNIS"/>
<keyword evidence="8 9" id="KW-0472">Membrane</keyword>
<feature type="transmembrane region" description="Helical" evidence="9">
    <location>
        <begin position="349"/>
        <end position="371"/>
    </location>
</feature>
<dbReference type="AlphaFoldDB" id="A9UZI1"/>
<feature type="transmembrane region" description="Helical" evidence="9">
    <location>
        <begin position="323"/>
        <end position="343"/>
    </location>
</feature>
<dbReference type="FunCoup" id="A9UZI1">
    <property type="interactions" value="872"/>
</dbReference>
<dbReference type="InterPro" id="IPR009600">
    <property type="entry name" value="PIG-U"/>
</dbReference>
<evidence type="ECO:0000256" key="5">
    <source>
        <dbReference type="ARBA" id="ARBA00022692"/>
    </source>
</evidence>
<dbReference type="STRING" id="81824.A9UZI1"/>
<sequence>MEDRDFGASSGTHPGASTVHEAVYLWQTNGDPYSSSLVHEVRAPRRATTTHRTVRSHMMPVRGKQSPLVIALYASLHTHVASFIWLLHIAAAVLLYRLVPLVRRLELLQQAKAVGGAQLDDNALSAIKATPIWLVSQAPNTVWSLLVAGLYLLNPYSIVALLHHGTVVIEHFFLLLAIERAAHGQVLLSSLALALAINQNPFLCLLIAQLLGGSIHFLARTVGARMLVEDQQPNIGVFWYFFTQMFSHYRAFFLALGPTILLTLTPGLVLQLRVLPPILMSALYGMITVFRPYPSFPDVVLVLVLACLPTGHLYVMRYIHASCIGILIGAVLCPVIWYAWVYVGAANPNFYYFATVVLNASLTLFVSDVCYAHLRRQQLLTSTEAATGYLEMAYQNISPIQTKTKRE</sequence>
<dbReference type="GO" id="GO:0042765">
    <property type="term" value="C:GPI-anchor transamidase complex"/>
    <property type="evidence" value="ECO:0000318"/>
    <property type="project" value="GO_Central"/>
</dbReference>
<evidence type="ECO:0000313" key="11">
    <source>
        <dbReference type="Proteomes" id="UP000001357"/>
    </source>
</evidence>
<dbReference type="GeneID" id="5891232"/>
<evidence type="ECO:0000256" key="7">
    <source>
        <dbReference type="ARBA" id="ARBA00022989"/>
    </source>
</evidence>
<keyword evidence="4" id="KW-0337">GPI-anchor biosynthesis</keyword>
<proteinExistence type="inferred from homology"/>
<evidence type="ECO:0000256" key="3">
    <source>
        <dbReference type="ARBA" id="ARBA00010026"/>
    </source>
</evidence>
<feature type="transmembrane region" description="Helical" evidence="9">
    <location>
        <begin position="68"/>
        <end position="96"/>
    </location>
</feature>
<comment type="similarity">
    <text evidence="3">Belongs to the PIGU family.</text>
</comment>